<dbReference type="Proteomes" id="UP000293874">
    <property type="component" value="Unassembled WGS sequence"/>
</dbReference>
<reference evidence="2 3" key="1">
    <citation type="submission" date="2019-02" db="EMBL/GenBank/DDBJ databases">
        <title>Genomic Encyclopedia of Type Strains, Phase IV (KMG-IV): sequencing the most valuable type-strain genomes for metagenomic binning, comparative biology and taxonomic classification.</title>
        <authorList>
            <person name="Goeker M."/>
        </authorList>
    </citation>
    <scope>NUCLEOTIDE SEQUENCE [LARGE SCALE GENOMIC DNA]</scope>
    <source>
        <strain evidence="2 3">DSM 18116</strain>
    </source>
</reference>
<feature type="transmembrane region" description="Helical" evidence="1">
    <location>
        <begin position="6"/>
        <end position="28"/>
    </location>
</feature>
<dbReference type="AlphaFoldDB" id="A0A4Q7N3T2"/>
<evidence type="ECO:0008006" key="4">
    <source>
        <dbReference type="Google" id="ProtNLM"/>
    </source>
</evidence>
<evidence type="ECO:0000256" key="1">
    <source>
        <dbReference type="SAM" id="Phobius"/>
    </source>
</evidence>
<dbReference type="PANTHER" id="PTHR35791:SF1">
    <property type="entry name" value="UPF0754 MEMBRANE PROTEIN YHEB"/>
    <property type="match status" value="1"/>
</dbReference>
<keyword evidence="1" id="KW-0472">Membrane</keyword>
<comment type="caution">
    <text evidence="2">The sequence shown here is derived from an EMBL/GenBank/DDBJ whole genome shotgun (WGS) entry which is preliminary data.</text>
</comment>
<gene>
    <name evidence="2" type="ORF">EV199_1507</name>
</gene>
<organism evidence="2 3">
    <name type="scientific">Pseudobacter ginsenosidimutans</name>
    <dbReference type="NCBI Taxonomy" id="661488"/>
    <lineage>
        <taxon>Bacteria</taxon>
        <taxon>Pseudomonadati</taxon>
        <taxon>Bacteroidota</taxon>
        <taxon>Chitinophagia</taxon>
        <taxon>Chitinophagales</taxon>
        <taxon>Chitinophagaceae</taxon>
        <taxon>Pseudobacter</taxon>
    </lineage>
</organism>
<dbReference type="OrthoDB" id="9787430at2"/>
<proteinExistence type="predicted"/>
<sequence>MNWWLLLIPVVGAFIGWMANRMVVNTLIKRILPSKQSSVAQQVGKLAASEMVSFDEIEKKIAGPEAMDKIMPLVEGHIDNFLRNKLGQAFPMISMFIGDKTINQLKEIFMKEMQEIFPQLMKSYVQNLRSDIDIEKMVSQKIASFPPEKLEAGIRQNLGKELRSFELVGAGSGFLIGIVQVLLTLVIA</sequence>
<evidence type="ECO:0000313" key="3">
    <source>
        <dbReference type="Proteomes" id="UP000293874"/>
    </source>
</evidence>
<dbReference type="EMBL" id="SGXA01000001">
    <property type="protein sequence ID" value="RZS75636.1"/>
    <property type="molecule type" value="Genomic_DNA"/>
</dbReference>
<keyword evidence="1" id="KW-0812">Transmembrane</keyword>
<accession>A0A4Q7N3T2</accession>
<keyword evidence="1" id="KW-1133">Transmembrane helix</keyword>
<keyword evidence="3" id="KW-1185">Reference proteome</keyword>
<name>A0A4Q7N3T2_9BACT</name>
<evidence type="ECO:0000313" key="2">
    <source>
        <dbReference type="EMBL" id="RZS75636.1"/>
    </source>
</evidence>
<protein>
    <recommendedName>
        <fullName evidence="4">DUF445 family protein</fullName>
    </recommendedName>
</protein>
<dbReference type="RefSeq" id="WP_130539988.1">
    <property type="nucleotide sequence ID" value="NZ_CP042431.1"/>
</dbReference>
<dbReference type="PANTHER" id="PTHR35791">
    <property type="entry name" value="UPF0754 MEMBRANE PROTEIN YHEB"/>
    <property type="match status" value="1"/>
</dbReference>
<feature type="transmembrane region" description="Helical" evidence="1">
    <location>
        <begin position="165"/>
        <end position="187"/>
    </location>
</feature>